<evidence type="ECO:0000313" key="4">
    <source>
        <dbReference type="Proteomes" id="UP001141552"/>
    </source>
</evidence>
<dbReference type="SMART" id="SM00184">
    <property type="entry name" value="RING"/>
    <property type="match status" value="1"/>
</dbReference>
<feature type="non-terminal residue" evidence="3">
    <location>
        <position position="1"/>
    </location>
</feature>
<dbReference type="PANTHER" id="PTHR45676:SF66">
    <property type="entry name" value="RING-TYPE E3 UBIQUITIN TRANSFERASE"/>
    <property type="match status" value="1"/>
</dbReference>
<dbReference type="AlphaFoldDB" id="A0A9Q0GAA6"/>
<protein>
    <recommendedName>
        <fullName evidence="2">RING-type domain-containing protein</fullName>
    </recommendedName>
</protein>
<evidence type="ECO:0000259" key="2">
    <source>
        <dbReference type="PROSITE" id="PS50089"/>
    </source>
</evidence>
<dbReference type="PROSITE" id="PS50089">
    <property type="entry name" value="ZF_RING_2"/>
    <property type="match status" value="1"/>
</dbReference>
<evidence type="ECO:0000313" key="3">
    <source>
        <dbReference type="EMBL" id="KAJ4845300.1"/>
    </source>
</evidence>
<dbReference type="Gene3D" id="3.30.40.10">
    <property type="entry name" value="Zinc/RING finger domain, C3HC4 (zinc finger)"/>
    <property type="match status" value="1"/>
</dbReference>
<dbReference type="InterPro" id="IPR001841">
    <property type="entry name" value="Znf_RING"/>
</dbReference>
<reference evidence="3" key="2">
    <citation type="journal article" date="2023" name="Plants (Basel)">
        <title>Annotation of the Turnera subulata (Passifloraceae) Draft Genome Reveals the S-Locus Evolved after the Divergence of Turneroideae from Passifloroideae in a Stepwise Manner.</title>
        <authorList>
            <person name="Henning P.M."/>
            <person name="Roalson E.H."/>
            <person name="Mir W."/>
            <person name="McCubbin A.G."/>
            <person name="Shore J.S."/>
        </authorList>
    </citation>
    <scope>NUCLEOTIDE SEQUENCE</scope>
    <source>
        <strain evidence="3">F60SS</strain>
    </source>
</reference>
<keyword evidence="4" id="KW-1185">Reference proteome</keyword>
<feature type="domain" description="RING-type" evidence="2">
    <location>
        <begin position="5"/>
        <end position="47"/>
    </location>
</feature>
<dbReference type="GO" id="GO:0016567">
    <property type="term" value="P:protein ubiquitination"/>
    <property type="evidence" value="ECO:0007669"/>
    <property type="project" value="TreeGrafter"/>
</dbReference>
<dbReference type="Proteomes" id="UP001141552">
    <property type="component" value="Unassembled WGS sequence"/>
</dbReference>
<sequence>QSEYCVVCLTCFEDEEYLQQLPGCRHSFHSPCIDMRLYSHSDCPVCRTPVNQNRPWNR</sequence>
<keyword evidence="1" id="KW-0863">Zinc-finger</keyword>
<reference evidence="3" key="1">
    <citation type="submission" date="2022-02" db="EMBL/GenBank/DDBJ databases">
        <authorList>
            <person name="Henning P.M."/>
            <person name="McCubbin A.G."/>
            <person name="Shore J.S."/>
        </authorList>
    </citation>
    <scope>NUCLEOTIDE SEQUENCE</scope>
    <source>
        <strain evidence="3">F60SS</strain>
        <tissue evidence="3">Leaves</tissue>
    </source>
</reference>
<comment type="caution">
    <text evidence="3">The sequence shown here is derived from an EMBL/GenBank/DDBJ whole genome shotgun (WGS) entry which is preliminary data.</text>
</comment>
<dbReference type="EMBL" id="JAKUCV010001724">
    <property type="protein sequence ID" value="KAJ4845300.1"/>
    <property type="molecule type" value="Genomic_DNA"/>
</dbReference>
<dbReference type="PANTHER" id="PTHR45676">
    <property type="entry name" value="RING-H2 FINGER PROTEIN ATL51-RELATED"/>
    <property type="match status" value="1"/>
</dbReference>
<name>A0A9Q0GAA6_9ROSI</name>
<proteinExistence type="predicted"/>
<organism evidence="3 4">
    <name type="scientific">Turnera subulata</name>
    <dbReference type="NCBI Taxonomy" id="218843"/>
    <lineage>
        <taxon>Eukaryota</taxon>
        <taxon>Viridiplantae</taxon>
        <taxon>Streptophyta</taxon>
        <taxon>Embryophyta</taxon>
        <taxon>Tracheophyta</taxon>
        <taxon>Spermatophyta</taxon>
        <taxon>Magnoliopsida</taxon>
        <taxon>eudicotyledons</taxon>
        <taxon>Gunneridae</taxon>
        <taxon>Pentapetalae</taxon>
        <taxon>rosids</taxon>
        <taxon>fabids</taxon>
        <taxon>Malpighiales</taxon>
        <taxon>Passifloraceae</taxon>
        <taxon>Turnera</taxon>
    </lineage>
</organism>
<dbReference type="OrthoDB" id="9984778at2759"/>
<dbReference type="SUPFAM" id="SSF57850">
    <property type="entry name" value="RING/U-box"/>
    <property type="match status" value="1"/>
</dbReference>
<gene>
    <name evidence="3" type="ORF">Tsubulata_037763</name>
</gene>
<dbReference type="Pfam" id="PF13639">
    <property type="entry name" value="zf-RING_2"/>
    <property type="match status" value="1"/>
</dbReference>
<keyword evidence="1" id="KW-0862">Zinc</keyword>
<accession>A0A9Q0GAA6</accession>
<evidence type="ECO:0000256" key="1">
    <source>
        <dbReference type="PROSITE-ProRule" id="PRU00175"/>
    </source>
</evidence>
<keyword evidence="1" id="KW-0479">Metal-binding</keyword>
<dbReference type="InterPro" id="IPR013083">
    <property type="entry name" value="Znf_RING/FYVE/PHD"/>
</dbReference>
<dbReference type="GO" id="GO:0008270">
    <property type="term" value="F:zinc ion binding"/>
    <property type="evidence" value="ECO:0007669"/>
    <property type="project" value="UniProtKB-KW"/>
</dbReference>